<sequence length="262" mass="28685">MSLEFETCGSHDKVFLCQLCWKIQLAIDVDFALSHCQSLSSTHPGLCGNSACPAGSRLITAAQSGGVARCSGRRLNMCSTCYAYGTPSAFKEHCRLVENSVNCEARSCSSRGTSDSLLPDNSSIAVARYGFKHQRLPLCARCWVGDVDDDTLRSRYFFLDIRLGAYVGVACAMGVTHCSEGRCTKHFCDADAGISYQEPIHLAVGRLTGLCALCWHKTDPIIRKYAAYTHEDLILQGCESARCQERQIEFAANRDRAGTATR</sequence>
<reference evidence="1 2" key="1">
    <citation type="submission" date="2021-08" db="EMBL/GenBank/DDBJ databases">
        <title>Draft Genome Sequence of Phanerochaete sordida strain YK-624.</title>
        <authorList>
            <person name="Mori T."/>
            <person name="Dohra H."/>
            <person name="Suzuki T."/>
            <person name="Kawagishi H."/>
            <person name="Hirai H."/>
        </authorList>
    </citation>
    <scope>NUCLEOTIDE SEQUENCE [LARGE SCALE GENOMIC DNA]</scope>
    <source>
        <strain evidence="1 2">YK-624</strain>
    </source>
</reference>
<keyword evidence="2" id="KW-1185">Reference proteome</keyword>
<evidence type="ECO:0000313" key="2">
    <source>
        <dbReference type="Proteomes" id="UP000703269"/>
    </source>
</evidence>
<organism evidence="1 2">
    <name type="scientific">Phanerochaete sordida</name>
    <dbReference type="NCBI Taxonomy" id="48140"/>
    <lineage>
        <taxon>Eukaryota</taxon>
        <taxon>Fungi</taxon>
        <taxon>Dikarya</taxon>
        <taxon>Basidiomycota</taxon>
        <taxon>Agaricomycotina</taxon>
        <taxon>Agaricomycetes</taxon>
        <taxon>Polyporales</taxon>
        <taxon>Phanerochaetaceae</taxon>
        <taxon>Phanerochaete</taxon>
    </lineage>
</organism>
<gene>
    <name evidence="1" type="ORF">PsYK624_155980</name>
</gene>
<comment type="caution">
    <text evidence="1">The sequence shown here is derived from an EMBL/GenBank/DDBJ whole genome shotgun (WGS) entry which is preliminary data.</text>
</comment>
<accession>A0A9P3GS41</accession>
<dbReference type="AlphaFoldDB" id="A0A9P3GS41"/>
<evidence type="ECO:0000313" key="1">
    <source>
        <dbReference type="EMBL" id="GJE99344.1"/>
    </source>
</evidence>
<dbReference type="EMBL" id="BPQB01000107">
    <property type="protein sequence ID" value="GJE99344.1"/>
    <property type="molecule type" value="Genomic_DNA"/>
</dbReference>
<name>A0A9P3GS41_9APHY</name>
<dbReference type="Proteomes" id="UP000703269">
    <property type="component" value="Unassembled WGS sequence"/>
</dbReference>
<protein>
    <submittedName>
        <fullName evidence="1">Uncharacterized protein</fullName>
    </submittedName>
</protein>
<proteinExistence type="predicted"/>